<name>A0AAV7QEY8_PLEWA</name>
<organism evidence="2 3">
    <name type="scientific">Pleurodeles waltl</name>
    <name type="common">Iberian ribbed newt</name>
    <dbReference type="NCBI Taxonomy" id="8319"/>
    <lineage>
        <taxon>Eukaryota</taxon>
        <taxon>Metazoa</taxon>
        <taxon>Chordata</taxon>
        <taxon>Craniata</taxon>
        <taxon>Vertebrata</taxon>
        <taxon>Euteleostomi</taxon>
        <taxon>Amphibia</taxon>
        <taxon>Batrachia</taxon>
        <taxon>Caudata</taxon>
        <taxon>Salamandroidea</taxon>
        <taxon>Salamandridae</taxon>
        <taxon>Pleurodelinae</taxon>
        <taxon>Pleurodeles</taxon>
    </lineage>
</organism>
<feature type="compositionally biased region" description="Basic residues" evidence="1">
    <location>
        <begin position="75"/>
        <end position="85"/>
    </location>
</feature>
<sequence length="85" mass="9334">MGESQLTWVHGGETESRERYCVLQSGDRKEGAGTLGGSPYGLHRVRRQAPGAGREALLSGGAKIMRDPTKESPRCSRRPKERQDP</sequence>
<feature type="region of interest" description="Disordered" evidence="1">
    <location>
        <begin position="48"/>
        <end position="85"/>
    </location>
</feature>
<evidence type="ECO:0000313" key="3">
    <source>
        <dbReference type="Proteomes" id="UP001066276"/>
    </source>
</evidence>
<accession>A0AAV7QEY8</accession>
<evidence type="ECO:0000313" key="2">
    <source>
        <dbReference type="EMBL" id="KAJ1138690.1"/>
    </source>
</evidence>
<keyword evidence="3" id="KW-1185">Reference proteome</keyword>
<proteinExistence type="predicted"/>
<protein>
    <submittedName>
        <fullName evidence="2">Uncharacterized protein</fullName>
    </submittedName>
</protein>
<feature type="compositionally biased region" description="Basic and acidic residues" evidence="1">
    <location>
        <begin position="64"/>
        <end position="74"/>
    </location>
</feature>
<dbReference type="AlphaFoldDB" id="A0AAV7QEY8"/>
<reference evidence="2" key="1">
    <citation type="journal article" date="2022" name="bioRxiv">
        <title>Sequencing and chromosome-scale assembly of the giantPleurodeles waltlgenome.</title>
        <authorList>
            <person name="Brown T."/>
            <person name="Elewa A."/>
            <person name="Iarovenko S."/>
            <person name="Subramanian E."/>
            <person name="Araus A.J."/>
            <person name="Petzold A."/>
            <person name="Susuki M."/>
            <person name="Suzuki K.-i.T."/>
            <person name="Hayashi T."/>
            <person name="Toyoda A."/>
            <person name="Oliveira C."/>
            <person name="Osipova E."/>
            <person name="Leigh N.D."/>
            <person name="Simon A."/>
            <person name="Yun M.H."/>
        </authorList>
    </citation>
    <scope>NUCLEOTIDE SEQUENCE</scope>
    <source>
        <strain evidence="2">20211129_DDA</strain>
        <tissue evidence="2">Liver</tissue>
    </source>
</reference>
<dbReference type="EMBL" id="JANPWB010000010">
    <property type="protein sequence ID" value="KAJ1138690.1"/>
    <property type="molecule type" value="Genomic_DNA"/>
</dbReference>
<gene>
    <name evidence="2" type="ORF">NDU88_005071</name>
</gene>
<dbReference type="Proteomes" id="UP001066276">
    <property type="component" value="Chromosome 6"/>
</dbReference>
<comment type="caution">
    <text evidence="2">The sequence shown here is derived from an EMBL/GenBank/DDBJ whole genome shotgun (WGS) entry which is preliminary data.</text>
</comment>
<evidence type="ECO:0000256" key="1">
    <source>
        <dbReference type="SAM" id="MobiDB-lite"/>
    </source>
</evidence>